<gene>
    <name evidence="1" type="ORF">CWI80_09675</name>
</gene>
<dbReference type="STRING" id="1122124.GCA_000423165_01984"/>
<dbReference type="InterPro" id="IPR052891">
    <property type="entry name" value="DNA-3mA_glycosylase"/>
</dbReference>
<dbReference type="RefSeq" id="WP_034727404.1">
    <property type="nucleotide sequence ID" value="NZ_PIQE01000003.1"/>
</dbReference>
<accession>A0A432Z2E7</accession>
<proteinExistence type="predicted"/>
<dbReference type="Proteomes" id="UP000287022">
    <property type="component" value="Unassembled WGS sequence"/>
</dbReference>
<reference evidence="2" key="1">
    <citation type="journal article" date="2018" name="Front. Microbiol.">
        <title>Genome-Based Analysis Reveals the Taxonomy and Diversity of the Family Idiomarinaceae.</title>
        <authorList>
            <person name="Liu Y."/>
            <person name="Lai Q."/>
            <person name="Shao Z."/>
        </authorList>
    </citation>
    <scope>NUCLEOTIDE SEQUENCE [LARGE SCALE GENOMIC DNA]</scope>
    <source>
        <strain evidence="2">c121</strain>
    </source>
</reference>
<protein>
    <submittedName>
        <fullName evidence="1">3-methyladenine DNA glycosylase</fullName>
    </submittedName>
</protein>
<dbReference type="GO" id="GO:0008725">
    <property type="term" value="F:DNA-3-methyladenine glycosylase activity"/>
    <property type="evidence" value="ECO:0007669"/>
    <property type="project" value="InterPro"/>
</dbReference>
<organism evidence="1 2">
    <name type="scientific">Pseudidiomarina sediminum</name>
    <dbReference type="NCBI Taxonomy" id="431675"/>
    <lineage>
        <taxon>Bacteria</taxon>
        <taxon>Pseudomonadati</taxon>
        <taxon>Pseudomonadota</taxon>
        <taxon>Gammaproteobacteria</taxon>
        <taxon>Alteromonadales</taxon>
        <taxon>Idiomarinaceae</taxon>
        <taxon>Pseudidiomarina</taxon>
    </lineage>
</organism>
<dbReference type="InterPro" id="IPR011257">
    <property type="entry name" value="DNA_glycosylase"/>
</dbReference>
<comment type="caution">
    <text evidence="1">The sequence shown here is derived from an EMBL/GenBank/DDBJ whole genome shotgun (WGS) entry which is preliminary data.</text>
</comment>
<dbReference type="InterPro" id="IPR005019">
    <property type="entry name" value="Adenine_glyco"/>
</dbReference>
<dbReference type="PANTHER" id="PTHR30037:SF3">
    <property type="entry name" value="BLR0857 PROTEIN"/>
    <property type="match status" value="1"/>
</dbReference>
<dbReference type="AlphaFoldDB" id="A0A432Z2E7"/>
<dbReference type="PANTHER" id="PTHR30037">
    <property type="entry name" value="DNA-3-METHYLADENINE GLYCOSYLASE 1"/>
    <property type="match status" value="1"/>
</dbReference>
<sequence length="232" mass="27018">MKFEYFYERALARKGQAEMTARLPAVRTPEQLAAQEDAYYLGEMTRCIFRAGFVWRIIDHKWPGFEQAFSGFFPLYWQQVPPERLEQLANDTRIIRNWQKIETVPVNARMIVELAEEYGSFGQFLAQWPHQQQAELLIYLKKHGSRLAGATAQHFLRRVGWDGYVLSPDVLTALRNHQLLDSSPTSQRGLKQIQTVFNQWHDETGLPFSHLSRILSMTVDALPEERAPKRAR</sequence>
<dbReference type="GO" id="GO:0006284">
    <property type="term" value="P:base-excision repair"/>
    <property type="evidence" value="ECO:0007669"/>
    <property type="project" value="InterPro"/>
</dbReference>
<name>A0A432Z2E7_9GAMM</name>
<dbReference type="EMBL" id="PIQE01000003">
    <property type="protein sequence ID" value="RUO72060.1"/>
    <property type="molecule type" value="Genomic_DNA"/>
</dbReference>
<evidence type="ECO:0000313" key="2">
    <source>
        <dbReference type="Proteomes" id="UP000287022"/>
    </source>
</evidence>
<dbReference type="SUPFAM" id="SSF48150">
    <property type="entry name" value="DNA-glycosylase"/>
    <property type="match status" value="1"/>
</dbReference>
<dbReference type="Gene3D" id="1.10.340.30">
    <property type="entry name" value="Hypothetical protein, domain 2"/>
    <property type="match status" value="1"/>
</dbReference>
<keyword evidence="2" id="KW-1185">Reference proteome</keyword>
<evidence type="ECO:0000313" key="1">
    <source>
        <dbReference type="EMBL" id="RUO72060.1"/>
    </source>
</evidence>
<dbReference type="Pfam" id="PF03352">
    <property type="entry name" value="Adenine_glyco"/>
    <property type="match status" value="1"/>
</dbReference>